<reference evidence="1 2" key="1">
    <citation type="journal article" date="2020" name="ISME J.">
        <title>Comparative genomics reveals insights into cyanobacterial evolution and habitat adaptation.</title>
        <authorList>
            <person name="Chen M.Y."/>
            <person name="Teng W.K."/>
            <person name="Zhao L."/>
            <person name="Hu C.X."/>
            <person name="Zhou Y.K."/>
            <person name="Han B.P."/>
            <person name="Song L.R."/>
            <person name="Shu W.S."/>
        </authorList>
    </citation>
    <scope>NUCLEOTIDE SEQUENCE [LARGE SCALE GENOMIC DNA]</scope>
    <source>
        <strain evidence="1 2">FACHB-252</strain>
    </source>
</reference>
<organism evidence="1 2">
    <name type="scientific">Nostoc punctiforme FACHB-252</name>
    <dbReference type="NCBI Taxonomy" id="1357509"/>
    <lineage>
        <taxon>Bacteria</taxon>
        <taxon>Bacillati</taxon>
        <taxon>Cyanobacteriota</taxon>
        <taxon>Cyanophyceae</taxon>
        <taxon>Nostocales</taxon>
        <taxon>Nostocaceae</taxon>
        <taxon>Nostoc</taxon>
    </lineage>
</organism>
<accession>A0ABR8HL19</accession>
<protein>
    <submittedName>
        <fullName evidence="1">Uncharacterized protein</fullName>
    </submittedName>
</protein>
<dbReference type="EMBL" id="JACJTC010000062">
    <property type="protein sequence ID" value="MBD2616545.1"/>
    <property type="molecule type" value="Genomic_DNA"/>
</dbReference>
<keyword evidence="2" id="KW-1185">Reference proteome</keyword>
<comment type="caution">
    <text evidence="1">The sequence shown here is derived from an EMBL/GenBank/DDBJ whole genome shotgun (WGS) entry which is preliminary data.</text>
</comment>
<proteinExistence type="predicted"/>
<evidence type="ECO:0000313" key="2">
    <source>
        <dbReference type="Proteomes" id="UP000606396"/>
    </source>
</evidence>
<gene>
    <name evidence="1" type="ORF">H6G94_35920</name>
</gene>
<evidence type="ECO:0000313" key="1">
    <source>
        <dbReference type="EMBL" id="MBD2616545.1"/>
    </source>
</evidence>
<dbReference type="Proteomes" id="UP000606396">
    <property type="component" value="Unassembled WGS sequence"/>
</dbReference>
<sequence length="46" mass="4809">MSNVLQQAAIASTPFANALVAIAPLGIVWGIPQDYNSLHSALLALF</sequence>
<name>A0ABR8HL19_NOSPU</name>
<dbReference type="RefSeq" id="WP_185566162.1">
    <property type="nucleotide sequence ID" value="NZ_JACJTC010000062.1"/>
</dbReference>